<evidence type="ECO:0000313" key="3">
    <source>
        <dbReference type="Proteomes" id="UP000095255"/>
    </source>
</evidence>
<dbReference type="AlphaFoldDB" id="A0A1E5L608"/>
<dbReference type="Proteomes" id="UP000095255">
    <property type="component" value="Unassembled WGS sequence"/>
</dbReference>
<dbReference type="InterPro" id="IPR012454">
    <property type="entry name" value="DUF1659"/>
</dbReference>
<sequence>MAVISDRIDTRVALVLNVGLDEKGNMKLSKKTYSRIKPAVTDEAIFNVANAIASLQDFELHGVERLDTNALDLE</sequence>
<gene>
    <name evidence="2" type="ORF">BHU72_15010</name>
</gene>
<dbReference type="OrthoDB" id="48766at2"/>
<feature type="domain" description="DUF1659" evidence="1">
    <location>
        <begin position="2"/>
        <end position="71"/>
    </location>
</feature>
<evidence type="ECO:0000259" key="1">
    <source>
        <dbReference type="Pfam" id="PF07872"/>
    </source>
</evidence>
<dbReference type="RefSeq" id="WP_069702063.1">
    <property type="nucleotide sequence ID" value="NZ_MJAT01000013.1"/>
</dbReference>
<proteinExistence type="predicted"/>
<name>A0A1E5L608_9FIRM</name>
<dbReference type="STRING" id="1390249.BHU72_15010"/>
<reference evidence="2 3" key="1">
    <citation type="submission" date="2016-09" db="EMBL/GenBank/DDBJ databases">
        <title>Desulfuribacillus arsenicus sp. nov., an obligately anaerobic, dissimilatory arsenic- and antimonate-reducing bacterium isolated from anoxic sediments.</title>
        <authorList>
            <person name="Abin C.A."/>
            <person name="Hollibaugh J.T."/>
        </authorList>
    </citation>
    <scope>NUCLEOTIDE SEQUENCE [LARGE SCALE GENOMIC DNA]</scope>
    <source>
        <strain evidence="2 3">MLFW-2</strain>
    </source>
</reference>
<organism evidence="2 3">
    <name type="scientific">Desulfuribacillus stibiiarsenatis</name>
    <dbReference type="NCBI Taxonomy" id="1390249"/>
    <lineage>
        <taxon>Bacteria</taxon>
        <taxon>Bacillati</taxon>
        <taxon>Bacillota</taxon>
        <taxon>Desulfuribacillia</taxon>
        <taxon>Desulfuribacillales</taxon>
        <taxon>Desulfuribacillaceae</taxon>
        <taxon>Desulfuribacillus</taxon>
    </lineage>
</organism>
<protein>
    <recommendedName>
        <fullName evidence="1">DUF1659 domain-containing protein</fullName>
    </recommendedName>
</protein>
<evidence type="ECO:0000313" key="2">
    <source>
        <dbReference type="EMBL" id="OEH85565.1"/>
    </source>
</evidence>
<comment type="caution">
    <text evidence="2">The sequence shown here is derived from an EMBL/GenBank/DDBJ whole genome shotgun (WGS) entry which is preliminary data.</text>
</comment>
<accession>A0A1E5L608</accession>
<dbReference type="Pfam" id="PF07872">
    <property type="entry name" value="DUF1659"/>
    <property type="match status" value="1"/>
</dbReference>
<dbReference type="EMBL" id="MJAT01000013">
    <property type="protein sequence ID" value="OEH85565.1"/>
    <property type="molecule type" value="Genomic_DNA"/>
</dbReference>
<keyword evidence="3" id="KW-1185">Reference proteome</keyword>